<dbReference type="InterPro" id="IPR011990">
    <property type="entry name" value="TPR-like_helical_dom_sf"/>
</dbReference>
<dbReference type="Proteomes" id="UP000186817">
    <property type="component" value="Unassembled WGS sequence"/>
</dbReference>
<evidence type="ECO:0000256" key="1">
    <source>
        <dbReference type="PROSITE-ProRule" id="PRU00339"/>
    </source>
</evidence>
<dbReference type="OrthoDB" id="443949at2759"/>
<feature type="repeat" description="TPR" evidence="1">
    <location>
        <begin position="1495"/>
        <end position="1528"/>
    </location>
</feature>
<accession>A0A1Q9CBI0</accession>
<dbReference type="Pfam" id="PF13374">
    <property type="entry name" value="TPR_10"/>
    <property type="match status" value="1"/>
</dbReference>
<protein>
    <submittedName>
        <fullName evidence="3">Nephrocystin-3</fullName>
    </submittedName>
</protein>
<dbReference type="PRINTS" id="PR00381">
    <property type="entry name" value="KINESINLIGHT"/>
</dbReference>
<comment type="caution">
    <text evidence="3">The sequence shown here is derived from an EMBL/GenBank/DDBJ whole genome shotgun (WGS) entry which is preliminary data.</text>
</comment>
<dbReference type="InterPro" id="IPR019734">
    <property type="entry name" value="TPR_rpt"/>
</dbReference>
<keyword evidence="4" id="KW-1185">Reference proteome</keyword>
<dbReference type="SUPFAM" id="SSF48452">
    <property type="entry name" value="TPR-like"/>
    <property type="match status" value="8"/>
</dbReference>
<keyword evidence="2" id="KW-0175">Coiled coil</keyword>
<dbReference type="SMART" id="SM00028">
    <property type="entry name" value="TPR"/>
    <property type="match status" value="16"/>
</dbReference>
<keyword evidence="1" id="KW-0802">TPR repeat</keyword>
<reference evidence="3 4" key="1">
    <citation type="submission" date="2016-02" db="EMBL/GenBank/DDBJ databases">
        <title>Genome analysis of coral dinoflagellate symbionts highlights evolutionary adaptations to a symbiotic lifestyle.</title>
        <authorList>
            <person name="Aranda M."/>
            <person name="Li Y."/>
            <person name="Liew Y.J."/>
            <person name="Baumgarten S."/>
            <person name="Simakov O."/>
            <person name="Wilson M."/>
            <person name="Piel J."/>
            <person name="Ashoor H."/>
            <person name="Bougouffa S."/>
            <person name="Bajic V.B."/>
            <person name="Ryu T."/>
            <person name="Ravasi T."/>
            <person name="Bayer T."/>
            <person name="Micklem G."/>
            <person name="Kim H."/>
            <person name="Bhak J."/>
            <person name="Lajeunesse T.C."/>
            <person name="Voolstra C.R."/>
        </authorList>
    </citation>
    <scope>NUCLEOTIDE SEQUENCE [LARGE SCALE GENOMIC DNA]</scope>
    <source>
        <strain evidence="3 4">CCMP2467</strain>
    </source>
</reference>
<feature type="repeat" description="TPR" evidence="1">
    <location>
        <begin position="512"/>
        <end position="545"/>
    </location>
</feature>
<feature type="repeat" description="TPR" evidence="1">
    <location>
        <begin position="470"/>
        <end position="503"/>
    </location>
</feature>
<evidence type="ECO:0000256" key="2">
    <source>
        <dbReference type="SAM" id="Coils"/>
    </source>
</evidence>
<feature type="repeat" description="TPR" evidence="1">
    <location>
        <begin position="1411"/>
        <end position="1444"/>
    </location>
</feature>
<feature type="coiled-coil region" evidence="2">
    <location>
        <begin position="441"/>
        <end position="503"/>
    </location>
</feature>
<evidence type="ECO:0000313" key="4">
    <source>
        <dbReference type="Proteomes" id="UP000186817"/>
    </source>
</evidence>
<sequence length="1592" mass="176717">MGIGVLGVGAVDYVLQQLLFSRWTNIGEEDGAGQELQEEASNATALHSRGWQRLQEGRHLEALADFCLAIELDPNCAEAYNKRGIVRQLLGLDLEGDFGMADDLSRDNAAAHEQLLLARKWQPVGWKDGRTEAQGETQAKDADFLISFASPDSGPNNKILHQLKQGVLFDGKTGRSKQVTSMHAFECFCAYFLLSTASLQGPVRFCTDRSLGMGVHVVPGKASQRWDPKYSNLDDPRQPGDFPNWFKHYKEAAEGTKHGILILQLTESYFKFVSKACRWEFGYIRKPELAHVFIDGVDGPKIVHWQDLMQDADLCSRAFGVGGASPASLQEAADIMVSQSVKTDLVHETVAAAAKLVEEQEYQAWCALPLREVAYVLTRNQEKTTDGFVAANELLLVYQRTGQAQKAVELGTRLLEVVEEMHGPERVAKTLNNLGNAYGELGDYQKQKEFLERSLKIMEQHYGAEHPEVAMTLNNLGNACGELGDYQKQKEFLERSLKIKEQHYGAEHPQVAITLHNLGNAYGDLGDYQKKKEYLERSLKIMEQHYGKEHPEVAMTLNNLGDAYGELGDYRKMKDLLERCLKILEQHHGAEHPQVAITLNNLGLAYAQQGDRQKGKELCEHALILLTRSLGQDHPWVAAAASAVATLQSEAFGDHFDASDAEAPAGREAFPAKGTRKTQSGACDAASIADQALQELGDADTTSVNTLAGQDGPRQCNVSLSEAWRSYSYRTCAVPPTSAVDYVLQQLLFSRWTNIGEEDGAGQELQEEASNATALHSRGWQRLQEGRHLEALADFCLAIELDPNCAEAYNKRGIVRQLLGLDLEGDFGMADDLSRDNAAAHEQLLLARKWQPVGWKDGRTEAQGETQAKDADFLISFASPDSGPNNKILHQLKQGVLFDGKTGRSKQVTSMHAFECFCAYFLLSTASLQGPVRFCTDRSLGMGVHVVPGKASQRWDPKYSNLDDPRQPGDFPNWFKHYKEAAEGTKHGILILQLTESYFKFVSKACRWEFGYIRKPELVHVFIDGVDGPKIVHWQDLMQDADLCSRAFGVEGASPASLQQAADIMVSQLVKTDLVHETVAAAAKLVEEQEYQAWCALPLREVAYVLTRNQEKTADGIVAANELLAVYQSTGHAQKAAELGARLLEVVEELHGPEHGTTAGVLNNLGNAYAKLGDYQKQIELLERSLKILEQCYGAEHLIVATNLNNLGCANAELGYFERQKEFLERSLKIKEQHYGAEHPEVAATLNNLGNAYKELGDYQKQKEFLERSLKIKEQHYGAEHPEVAATLNNLGNAYGKLADHQKQKELLECSLKIKEQHCGAEHPEVAGTLNNLGSAYGKLGNYQKEKELLERSLKINEQYYGAEHPDVAITLNNLGSAYGNLGDYQKKNELLERSLKIMEQYYGAEHLEVAKTLNNLGSAYGELGDYQKEKELLERSLKIKEQHYGAEHPEVAKTLTNLGSAHGELGDHQKQKELLEHSLKIIAQHYGAEHPEVAITLNNLGSAYGELGDHQKQKEFLERSLKILEQHHGAEHPQVAITLNNLGLAYAQQGDRQKGKELCKHALMLLARSLGQDHPWVATVASALANLQSEE</sequence>
<feature type="repeat" description="TPR" evidence="1">
    <location>
        <begin position="1159"/>
        <end position="1192"/>
    </location>
</feature>
<name>A0A1Q9CBI0_SYMMI</name>
<gene>
    <name evidence="3" type="primary">NPHP3</name>
    <name evidence="3" type="ORF">AK812_SmicGene39331</name>
</gene>
<feature type="repeat" description="TPR" evidence="1">
    <location>
        <begin position="1327"/>
        <end position="1360"/>
    </location>
</feature>
<dbReference type="PROSITE" id="PS50005">
    <property type="entry name" value="TPR"/>
    <property type="match status" value="10"/>
</dbReference>
<dbReference type="Gene3D" id="1.25.40.10">
    <property type="entry name" value="Tetratricopeptide repeat domain"/>
    <property type="match status" value="9"/>
</dbReference>
<feature type="repeat" description="TPR" evidence="1">
    <location>
        <begin position="1243"/>
        <end position="1276"/>
    </location>
</feature>
<evidence type="ECO:0000313" key="3">
    <source>
        <dbReference type="EMBL" id="OLP80278.1"/>
    </source>
</evidence>
<dbReference type="EMBL" id="LSRX01001394">
    <property type="protein sequence ID" value="OLP80278.1"/>
    <property type="molecule type" value="Genomic_DNA"/>
</dbReference>
<feature type="repeat" description="TPR" evidence="1">
    <location>
        <begin position="1369"/>
        <end position="1402"/>
    </location>
</feature>
<proteinExistence type="predicted"/>
<feature type="repeat" description="TPR" evidence="1">
    <location>
        <begin position="554"/>
        <end position="587"/>
    </location>
</feature>
<dbReference type="PANTHER" id="PTHR19959:SF119">
    <property type="entry name" value="FUNGAL LIPASE-LIKE DOMAIN-CONTAINING PROTEIN"/>
    <property type="match status" value="1"/>
</dbReference>
<feature type="repeat" description="TPR" evidence="1">
    <location>
        <begin position="428"/>
        <end position="461"/>
    </location>
</feature>
<dbReference type="Pfam" id="PF13424">
    <property type="entry name" value="TPR_12"/>
    <property type="match status" value="9"/>
</dbReference>
<organism evidence="3 4">
    <name type="scientific">Symbiodinium microadriaticum</name>
    <name type="common">Dinoflagellate</name>
    <name type="synonym">Zooxanthella microadriatica</name>
    <dbReference type="NCBI Taxonomy" id="2951"/>
    <lineage>
        <taxon>Eukaryota</taxon>
        <taxon>Sar</taxon>
        <taxon>Alveolata</taxon>
        <taxon>Dinophyceae</taxon>
        <taxon>Suessiales</taxon>
        <taxon>Symbiodiniaceae</taxon>
        <taxon>Symbiodinium</taxon>
    </lineage>
</organism>
<dbReference type="PANTHER" id="PTHR19959">
    <property type="entry name" value="KINESIN LIGHT CHAIN"/>
    <property type="match status" value="1"/>
</dbReference>